<evidence type="ECO:0000256" key="4">
    <source>
        <dbReference type="ARBA" id="ARBA00022729"/>
    </source>
</evidence>
<comment type="caution">
    <text evidence="9">The sequence shown here is derived from an EMBL/GenBank/DDBJ whole genome shotgun (WGS) entry which is preliminary data.</text>
</comment>
<dbReference type="InterPro" id="IPR011009">
    <property type="entry name" value="Kinase-like_dom_sf"/>
</dbReference>
<comment type="subcellular location">
    <subcellularLocation>
        <location evidence="1">Membrane</location>
        <topology evidence="1">Single-pass type I membrane protein</topology>
    </subcellularLocation>
</comment>
<evidence type="ECO:0000256" key="2">
    <source>
        <dbReference type="ARBA" id="ARBA00022527"/>
    </source>
</evidence>
<keyword evidence="7" id="KW-0325">Glycoprotein</keyword>
<evidence type="ECO:0000256" key="3">
    <source>
        <dbReference type="ARBA" id="ARBA00022692"/>
    </source>
</evidence>
<keyword evidence="3" id="KW-0812">Transmembrane</keyword>
<dbReference type="PANTHER" id="PTHR27009">
    <property type="entry name" value="RUST RESISTANCE KINASE LR10-RELATED"/>
    <property type="match status" value="1"/>
</dbReference>
<keyword evidence="4" id="KW-0732">Signal</keyword>
<sequence length="614" mass="69231">MLGAIECPSFSCGDLHNISYPFRRPSDPRECGVPAYELVCSNSKAAIHINTGTYFVTNISYTSRYFWVLDANLDVHSSCLLPRWDQLPYSRDGVPRSGSHWLYDLATESNWACFVNCSQAITNISRYKPVPCLTTNSSFVYVSVMACDVLSLDPSCGYLAMIRFGGDWYSWYPDLENASYADIINWVKKGFSVRFPSGYDMHRNNASWIFKTCKNDSSLWIDYFHNRLHGTSILNWTRAFFWSEVTSAECANSYDTQNAKSQRVVIAIVSATSITKFHFVLCRLLLPALVVFAFLVHKYWKTRITIDAVEKFLQMQQMLGPIRFAYTDITEITSHFRDKLGQGGYGSVAIKMLGNSNCNGDEFISEVSTIGRIHHINVVRLVGFCAEEMRRALVYEYMPHGSLDKYIFSSERSFSWDKLNDIALGIARGINYLHRAIFVPKVADFGLAKLYPRDTSFVPASALRGTIGYIAPEMVSRSFGAISSKSDVYSFGMLLLEMAGGRRNAEQSAASTSKAYYPSWVYDHLAKQEVGEISAAGDMHELERKLCIVGLRCIQMKPHDRPTMSEVIEMLEGGTDGLQMPSRPFFCDDDDDHMGAADSYQLSSEITTISEEDE</sequence>
<evidence type="ECO:0000256" key="6">
    <source>
        <dbReference type="ARBA" id="ARBA00023136"/>
    </source>
</evidence>
<dbReference type="Pfam" id="PF07714">
    <property type="entry name" value="PK_Tyr_Ser-Thr"/>
    <property type="match status" value="1"/>
</dbReference>
<keyword evidence="6" id="KW-0472">Membrane</keyword>
<proteinExistence type="predicted"/>
<gene>
    <name evidence="9" type="ORF">PVAP13_5NG363100</name>
</gene>
<accession>A0A8T0RWM8</accession>
<dbReference type="GO" id="GO:0016020">
    <property type="term" value="C:membrane"/>
    <property type="evidence" value="ECO:0007669"/>
    <property type="project" value="UniProtKB-SubCell"/>
</dbReference>
<evidence type="ECO:0000256" key="5">
    <source>
        <dbReference type="ARBA" id="ARBA00022989"/>
    </source>
</evidence>
<dbReference type="Proteomes" id="UP000823388">
    <property type="component" value="Chromosome 5N"/>
</dbReference>
<dbReference type="AlphaFoldDB" id="A0A8T0RWM8"/>
<dbReference type="GO" id="GO:0030247">
    <property type="term" value="F:polysaccharide binding"/>
    <property type="evidence" value="ECO:0007669"/>
    <property type="project" value="InterPro"/>
</dbReference>
<dbReference type="Pfam" id="PF13947">
    <property type="entry name" value="GUB_WAK_bind"/>
    <property type="match status" value="1"/>
</dbReference>
<evidence type="ECO:0000313" key="10">
    <source>
        <dbReference type="Proteomes" id="UP000823388"/>
    </source>
</evidence>
<dbReference type="EMBL" id="CM029046">
    <property type="protein sequence ID" value="KAG2589475.1"/>
    <property type="molecule type" value="Genomic_DNA"/>
</dbReference>
<keyword evidence="5" id="KW-1133">Transmembrane helix</keyword>
<dbReference type="GO" id="GO:0005524">
    <property type="term" value="F:ATP binding"/>
    <property type="evidence" value="ECO:0007669"/>
    <property type="project" value="InterPro"/>
</dbReference>
<dbReference type="Gene3D" id="3.30.200.20">
    <property type="entry name" value="Phosphorylase Kinase, domain 1"/>
    <property type="match status" value="1"/>
</dbReference>
<dbReference type="InterPro" id="IPR025287">
    <property type="entry name" value="WAK_GUB"/>
</dbReference>
<dbReference type="InterPro" id="IPR045874">
    <property type="entry name" value="LRK10/LRL21-25-like"/>
</dbReference>
<keyword evidence="10" id="KW-1185">Reference proteome</keyword>
<keyword evidence="2" id="KW-0808">Transferase</keyword>
<dbReference type="SUPFAM" id="SSF56112">
    <property type="entry name" value="Protein kinase-like (PK-like)"/>
    <property type="match status" value="1"/>
</dbReference>
<evidence type="ECO:0000256" key="7">
    <source>
        <dbReference type="ARBA" id="ARBA00023180"/>
    </source>
</evidence>
<keyword evidence="2" id="KW-0723">Serine/threonine-protein kinase</keyword>
<dbReference type="InterPro" id="IPR000719">
    <property type="entry name" value="Prot_kinase_dom"/>
</dbReference>
<dbReference type="Gene3D" id="1.10.510.10">
    <property type="entry name" value="Transferase(Phosphotransferase) domain 1"/>
    <property type="match status" value="1"/>
</dbReference>
<feature type="domain" description="Protein kinase" evidence="8">
    <location>
        <begin position="313"/>
        <end position="586"/>
    </location>
</feature>
<dbReference type="GO" id="GO:0004674">
    <property type="term" value="F:protein serine/threonine kinase activity"/>
    <property type="evidence" value="ECO:0007669"/>
    <property type="project" value="UniProtKB-KW"/>
</dbReference>
<reference evidence="9" key="1">
    <citation type="submission" date="2020-05" db="EMBL/GenBank/DDBJ databases">
        <title>WGS assembly of Panicum virgatum.</title>
        <authorList>
            <person name="Lovell J.T."/>
            <person name="Jenkins J."/>
            <person name="Shu S."/>
            <person name="Juenger T.E."/>
            <person name="Schmutz J."/>
        </authorList>
    </citation>
    <scope>NUCLEOTIDE SEQUENCE</scope>
    <source>
        <strain evidence="9">AP13</strain>
    </source>
</reference>
<evidence type="ECO:0000259" key="8">
    <source>
        <dbReference type="PROSITE" id="PS50011"/>
    </source>
</evidence>
<protein>
    <recommendedName>
        <fullName evidence="8">Protein kinase domain-containing protein</fullName>
    </recommendedName>
</protein>
<keyword evidence="2" id="KW-0418">Kinase</keyword>
<dbReference type="InterPro" id="IPR001245">
    <property type="entry name" value="Ser-Thr/Tyr_kinase_cat_dom"/>
</dbReference>
<name>A0A8T0RWM8_PANVG</name>
<dbReference type="PROSITE" id="PS50011">
    <property type="entry name" value="PROTEIN_KINASE_DOM"/>
    <property type="match status" value="1"/>
</dbReference>
<evidence type="ECO:0000313" key="9">
    <source>
        <dbReference type="EMBL" id="KAG2589475.1"/>
    </source>
</evidence>
<evidence type="ECO:0000256" key="1">
    <source>
        <dbReference type="ARBA" id="ARBA00004479"/>
    </source>
</evidence>
<organism evidence="9 10">
    <name type="scientific">Panicum virgatum</name>
    <name type="common">Blackwell switchgrass</name>
    <dbReference type="NCBI Taxonomy" id="38727"/>
    <lineage>
        <taxon>Eukaryota</taxon>
        <taxon>Viridiplantae</taxon>
        <taxon>Streptophyta</taxon>
        <taxon>Embryophyta</taxon>
        <taxon>Tracheophyta</taxon>
        <taxon>Spermatophyta</taxon>
        <taxon>Magnoliopsida</taxon>
        <taxon>Liliopsida</taxon>
        <taxon>Poales</taxon>
        <taxon>Poaceae</taxon>
        <taxon>PACMAD clade</taxon>
        <taxon>Panicoideae</taxon>
        <taxon>Panicodae</taxon>
        <taxon>Paniceae</taxon>
        <taxon>Panicinae</taxon>
        <taxon>Panicum</taxon>
        <taxon>Panicum sect. Hiantes</taxon>
    </lineage>
</organism>